<keyword evidence="2" id="KW-1185">Reference proteome</keyword>
<dbReference type="Proteomes" id="UP001497623">
    <property type="component" value="Unassembled WGS sequence"/>
</dbReference>
<sequence>AMLKEGSLALPGGSSSAFRIVTPKDKDRTPVGSPVSLLSLSIPPATPLVSQNNSVSAGAGGSLGASLSSVHSSLAAATGTLGGTFPFPYPASRLWPAAPPLGISSNLLRDAPFTLLPFLPRQPGLPAPGPVTAPVSCSAHTSAQQTTYTSSPIHPITTPLLTSAGAYCKAHQQKSFN</sequence>
<feature type="non-terminal residue" evidence="1">
    <location>
        <position position="1"/>
    </location>
</feature>
<reference evidence="1 2" key="1">
    <citation type="submission" date="2024-05" db="EMBL/GenBank/DDBJ databases">
        <authorList>
            <person name="Wallberg A."/>
        </authorList>
    </citation>
    <scope>NUCLEOTIDE SEQUENCE [LARGE SCALE GENOMIC DNA]</scope>
</reference>
<gene>
    <name evidence="1" type="ORF">MNOR_LOCUS1089</name>
</gene>
<protein>
    <recommendedName>
        <fullName evidence="3">Ubinuclein 1</fullName>
    </recommendedName>
</protein>
<name>A0AAV2PIU3_MEGNR</name>
<proteinExistence type="predicted"/>
<organism evidence="1 2">
    <name type="scientific">Meganyctiphanes norvegica</name>
    <name type="common">Northern krill</name>
    <name type="synonym">Thysanopoda norvegica</name>
    <dbReference type="NCBI Taxonomy" id="48144"/>
    <lineage>
        <taxon>Eukaryota</taxon>
        <taxon>Metazoa</taxon>
        <taxon>Ecdysozoa</taxon>
        <taxon>Arthropoda</taxon>
        <taxon>Crustacea</taxon>
        <taxon>Multicrustacea</taxon>
        <taxon>Malacostraca</taxon>
        <taxon>Eumalacostraca</taxon>
        <taxon>Eucarida</taxon>
        <taxon>Euphausiacea</taxon>
        <taxon>Euphausiidae</taxon>
        <taxon>Meganyctiphanes</taxon>
    </lineage>
</organism>
<dbReference type="AlphaFoldDB" id="A0AAV2PIU3"/>
<evidence type="ECO:0000313" key="1">
    <source>
        <dbReference type="EMBL" id="CAL4060161.1"/>
    </source>
</evidence>
<dbReference type="EMBL" id="CAXKWB010000275">
    <property type="protein sequence ID" value="CAL4060161.1"/>
    <property type="molecule type" value="Genomic_DNA"/>
</dbReference>
<evidence type="ECO:0000313" key="2">
    <source>
        <dbReference type="Proteomes" id="UP001497623"/>
    </source>
</evidence>
<evidence type="ECO:0008006" key="3">
    <source>
        <dbReference type="Google" id="ProtNLM"/>
    </source>
</evidence>
<comment type="caution">
    <text evidence="1">The sequence shown here is derived from an EMBL/GenBank/DDBJ whole genome shotgun (WGS) entry which is preliminary data.</text>
</comment>
<feature type="non-terminal residue" evidence="1">
    <location>
        <position position="177"/>
    </location>
</feature>
<accession>A0AAV2PIU3</accession>